<dbReference type="OrthoDB" id="9811720at2"/>
<dbReference type="EMBL" id="BMDX01000009">
    <property type="protein sequence ID" value="GGA78603.1"/>
    <property type="molecule type" value="Genomic_DNA"/>
</dbReference>
<dbReference type="Pfam" id="PF00571">
    <property type="entry name" value="CBS"/>
    <property type="match status" value="2"/>
</dbReference>
<reference evidence="6" key="1">
    <citation type="journal article" date="2019" name="Int. J. Syst. Evol. Microbiol.">
        <title>The Global Catalogue of Microorganisms (GCM) 10K type strain sequencing project: providing services to taxonomists for standard genome sequencing and annotation.</title>
        <authorList>
            <consortium name="The Broad Institute Genomics Platform"/>
            <consortium name="The Broad Institute Genome Sequencing Center for Infectious Disease"/>
            <person name="Wu L."/>
            <person name="Ma J."/>
        </authorList>
    </citation>
    <scope>NUCLEOTIDE SEQUENCE [LARGE SCALE GENOMIC DNA]</scope>
    <source>
        <strain evidence="6">CGMCC 1.10130</strain>
    </source>
</reference>
<dbReference type="SMART" id="SM00116">
    <property type="entry name" value="CBS"/>
    <property type="match status" value="2"/>
</dbReference>
<name>A0A8J2XMH7_9GAMM</name>
<dbReference type="InterPro" id="IPR050511">
    <property type="entry name" value="AMPK_gamma/SDS23_families"/>
</dbReference>
<gene>
    <name evidence="5" type="ORF">GCM10011369_20640</name>
</gene>
<keyword evidence="6" id="KW-1185">Reference proteome</keyword>
<evidence type="ECO:0000256" key="2">
    <source>
        <dbReference type="PROSITE-ProRule" id="PRU00703"/>
    </source>
</evidence>
<keyword evidence="2" id="KW-0129">CBS domain</keyword>
<dbReference type="InterPro" id="IPR000644">
    <property type="entry name" value="CBS_dom"/>
</dbReference>
<comment type="caution">
    <text evidence="5">The sequence shown here is derived from an EMBL/GenBank/DDBJ whole genome shotgun (WGS) entry which is preliminary data.</text>
</comment>
<proteinExistence type="predicted"/>
<keyword evidence="1" id="KW-0677">Repeat</keyword>
<dbReference type="SUPFAM" id="SSF54631">
    <property type="entry name" value="CBS-domain pair"/>
    <property type="match status" value="1"/>
</dbReference>
<evidence type="ECO:0000259" key="4">
    <source>
        <dbReference type="PROSITE" id="PS51371"/>
    </source>
</evidence>
<feature type="domain" description="CBS" evidence="4">
    <location>
        <begin position="151"/>
        <end position="209"/>
    </location>
</feature>
<evidence type="ECO:0000313" key="5">
    <source>
        <dbReference type="EMBL" id="GGA78603.1"/>
    </source>
</evidence>
<dbReference type="InterPro" id="IPR046342">
    <property type="entry name" value="CBS_dom_sf"/>
</dbReference>
<evidence type="ECO:0000313" key="6">
    <source>
        <dbReference type="Proteomes" id="UP000619743"/>
    </source>
</evidence>
<feature type="region of interest" description="Disordered" evidence="3">
    <location>
        <begin position="30"/>
        <end position="55"/>
    </location>
</feature>
<feature type="compositionally biased region" description="Polar residues" evidence="3">
    <location>
        <begin position="30"/>
        <end position="43"/>
    </location>
</feature>
<dbReference type="AlphaFoldDB" id="A0A8J2XMH7"/>
<dbReference type="PROSITE" id="PS51371">
    <property type="entry name" value="CBS"/>
    <property type="match status" value="2"/>
</dbReference>
<dbReference type="Gene3D" id="3.10.580.10">
    <property type="entry name" value="CBS-domain"/>
    <property type="match status" value="1"/>
</dbReference>
<dbReference type="PANTHER" id="PTHR13780">
    <property type="entry name" value="AMP-ACTIVATED PROTEIN KINASE, GAMMA REGULATORY SUBUNIT"/>
    <property type="match status" value="1"/>
</dbReference>
<organism evidence="5 6">
    <name type="scientific">Neiella marina</name>
    <dbReference type="NCBI Taxonomy" id="508461"/>
    <lineage>
        <taxon>Bacteria</taxon>
        <taxon>Pseudomonadati</taxon>
        <taxon>Pseudomonadota</taxon>
        <taxon>Gammaproteobacteria</taxon>
        <taxon>Alteromonadales</taxon>
        <taxon>Echinimonadaceae</taxon>
        <taxon>Neiella</taxon>
    </lineage>
</organism>
<sequence>MFYVFSTNGKLFGGPLEKLYQVNHTDRTTPSLNTDFSNSSVHLSQGDEESQQPSHSAIARYKATLPEKNQRELIYHVYQVMTKPVKVLDLTASLSSIYQAFKQYQFSAFPVVNANQQLHSLIQRHKFTDYLLELPSPKFHQLTLNDTPELLEPEVISTAPVTDVRRAAQIIIEQQTPSLPVVEPNGGVLGIVTKRDILSCLAKDPPLSLWC</sequence>
<accession>A0A8J2XMH7</accession>
<protein>
    <recommendedName>
        <fullName evidence="4">CBS domain-containing protein</fullName>
    </recommendedName>
</protein>
<dbReference type="CDD" id="cd02205">
    <property type="entry name" value="CBS_pair_SF"/>
    <property type="match status" value="1"/>
</dbReference>
<dbReference type="RefSeq" id="WP_087505736.1">
    <property type="nucleotide sequence ID" value="NZ_BMDX01000009.1"/>
</dbReference>
<evidence type="ECO:0000256" key="3">
    <source>
        <dbReference type="SAM" id="MobiDB-lite"/>
    </source>
</evidence>
<feature type="domain" description="CBS" evidence="4">
    <location>
        <begin position="81"/>
        <end position="142"/>
    </location>
</feature>
<dbReference type="Proteomes" id="UP000619743">
    <property type="component" value="Unassembled WGS sequence"/>
</dbReference>
<evidence type="ECO:0000256" key="1">
    <source>
        <dbReference type="ARBA" id="ARBA00022737"/>
    </source>
</evidence>